<evidence type="ECO:0000313" key="3">
    <source>
        <dbReference type="Proteomes" id="UP000887116"/>
    </source>
</evidence>
<name>A0A8X6EXZ4_TRICU</name>
<gene>
    <name evidence="2" type="primary">AVEN_162496_1</name>
    <name evidence="2" type="ORF">TNCT_294031</name>
</gene>
<feature type="non-terminal residue" evidence="2">
    <location>
        <position position="214"/>
    </location>
</feature>
<sequence>MYEAPTQKLQTWHQPKPTKMVSASVESIFMHEPPVQVEHEIEFDFAAAPFFTSPLMEVSQNVLEIKLKETIPLPASVCSGKISNHLPQMGLDGILFYHENYCKNIDELTALEERTVEQNCSEWRFERKLRLTASDTKQIICRVANFEALAAQIFFKKDEMLANIPAVRYGLENEDYVRHTVQQRNPHYVVRKTGLVVHPIEQYIAASPDGLIRS</sequence>
<dbReference type="Gene3D" id="3.90.320.10">
    <property type="match status" value="1"/>
</dbReference>
<accession>A0A8X6EXZ4</accession>
<dbReference type="Pfam" id="PF09588">
    <property type="entry name" value="YqaJ"/>
    <property type="match status" value="1"/>
</dbReference>
<protein>
    <submittedName>
        <fullName evidence="2">SWIM-type domain-containing protein</fullName>
    </submittedName>
</protein>
<comment type="caution">
    <text evidence="2">The sequence shown here is derived from an EMBL/GenBank/DDBJ whole genome shotgun (WGS) entry which is preliminary data.</text>
</comment>
<dbReference type="PANTHER" id="PTHR46609:SF8">
    <property type="entry name" value="YQAJ VIRAL RECOMBINASE DOMAIN-CONTAINING PROTEIN"/>
    <property type="match status" value="1"/>
</dbReference>
<organism evidence="2 3">
    <name type="scientific">Trichonephila clavata</name>
    <name type="common">Joro spider</name>
    <name type="synonym">Nephila clavata</name>
    <dbReference type="NCBI Taxonomy" id="2740835"/>
    <lineage>
        <taxon>Eukaryota</taxon>
        <taxon>Metazoa</taxon>
        <taxon>Ecdysozoa</taxon>
        <taxon>Arthropoda</taxon>
        <taxon>Chelicerata</taxon>
        <taxon>Arachnida</taxon>
        <taxon>Araneae</taxon>
        <taxon>Araneomorphae</taxon>
        <taxon>Entelegynae</taxon>
        <taxon>Araneoidea</taxon>
        <taxon>Nephilidae</taxon>
        <taxon>Trichonephila</taxon>
    </lineage>
</organism>
<dbReference type="InterPro" id="IPR011604">
    <property type="entry name" value="PDDEXK-like_dom_sf"/>
</dbReference>
<dbReference type="InterPro" id="IPR011335">
    <property type="entry name" value="Restrct_endonuc-II-like"/>
</dbReference>
<dbReference type="EMBL" id="BMAO01029866">
    <property type="protein sequence ID" value="GFQ64031.1"/>
    <property type="molecule type" value="Genomic_DNA"/>
</dbReference>
<dbReference type="SUPFAM" id="SSF52980">
    <property type="entry name" value="Restriction endonuclease-like"/>
    <property type="match status" value="1"/>
</dbReference>
<feature type="domain" description="YqaJ viral recombinase" evidence="1">
    <location>
        <begin position="122"/>
        <end position="212"/>
    </location>
</feature>
<dbReference type="OrthoDB" id="6437713at2759"/>
<keyword evidence="3" id="KW-1185">Reference proteome</keyword>
<evidence type="ECO:0000313" key="2">
    <source>
        <dbReference type="EMBL" id="GFQ64031.1"/>
    </source>
</evidence>
<dbReference type="InterPro" id="IPR019080">
    <property type="entry name" value="YqaJ_viral_recombinase"/>
</dbReference>
<reference evidence="2" key="1">
    <citation type="submission" date="2020-07" db="EMBL/GenBank/DDBJ databases">
        <title>Multicomponent nature underlies the extraordinary mechanical properties of spider dragline silk.</title>
        <authorList>
            <person name="Kono N."/>
            <person name="Nakamura H."/>
            <person name="Mori M."/>
            <person name="Yoshida Y."/>
            <person name="Ohtoshi R."/>
            <person name="Malay A.D."/>
            <person name="Moran D.A.P."/>
            <person name="Tomita M."/>
            <person name="Numata K."/>
            <person name="Arakawa K."/>
        </authorList>
    </citation>
    <scope>NUCLEOTIDE SEQUENCE</scope>
</reference>
<evidence type="ECO:0000259" key="1">
    <source>
        <dbReference type="Pfam" id="PF09588"/>
    </source>
</evidence>
<dbReference type="PANTHER" id="PTHR46609">
    <property type="entry name" value="EXONUCLEASE, PHAGE-TYPE/RECB, C-TERMINAL DOMAIN-CONTAINING PROTEIN"/>
    <property type="match status" value="1"/>
</dbReference>
<dbReference type="Proteomes" id="UP000887116">
    <property type="component" value="Unassembled WGS sequence"/>
</dbReference>
<proteinExistence type="predicted"/>
<dbReference type="AlphaFoldDB" id="A0A8X6EXZ4"/>
<dbReference type="GO" id="GO:0006281">
    <property type="term" value="P:DNA repair"/>
    <property type="evidence" value="ECO:0007669"/>
    <property type="project" value="UniProtKB-ARBA"/>
</dbReference>
<dbReference type="InterPro" id="IPR051703">
    <property type="entry name" value="NF-kappa-B_Signaling_Reg"/>
</dbReference>